<dbReference type="Pfam" id="PF02321">
    <property type="entry name" value="OEP"/>
    <property type="match status" value="2"/>
</dbReference>
<gene>
    <name evidence="8" type="ORF">GCM10009117_05670</name>
</gene>
<organism evidence="8 9">
    <name type="scientific">Gangjinia marincola</name>
    <dbReference type="NCBI Taxonomy" id="578463"/>
    <lineage>
        <taxon>Bacteria</taxon>
        <taxon>Pseudomonadati</taxon>
        <taxon>Bacteroidota</taxon>
        <taxon>Flavobacteriia</taxon>
        <taxon>Flavobacteriales</taxon>
        <taxon>Flavobacteriaceae</taxon>
        <taxon>Gangjinia</taxon>
    </lineage>
</organism>
<comment type="caution">
    <text evidence="8">The sequence shown here is derived from an EMBL/GenBank/DDBJ whole genome shotgun (WGS) entry which is preliminary data.</text>
</comment>
<dbReference type="PANTHER" id="PTHR30026">
    <property type="entry name" value="OUTER MEMBRANE PROTEIN TOLC"/>
    <property type="match status" value="1"/>
</dbReference>
<dbReference type="Gene3D" id="1.20.1600.10">
    <property type="entry name" value="Outer membrane efflux proteins (OEP)"/>
    <property type="match status" value="1"/>
</dbReference>
<dbReference type="EMBL" id="BAAAFG010000002">
    <property type="protein sequence ID" value="GAA0871421.1"/>
    <property type="molecule type" value="Genomic_DNA"/>
</dbReference>
<reference evidence="9" key="1">
    <citation type="journal article" date="2019" name="Int. J. Syst. Evol. Microbiol.">
        <title>The Global Catalogue of Microorganisms (GCM) 10K type strain sequencing project: providing services to taxonomists for standard genome sequencing and annotation.</title>
        <authorList>
            <consortium name="The Broad Institute Genomics Platform"/>
            <consortium name="The Broad Institute Genome Sequencing Center for Infectious Disease"/>
            <person name="Wu L."/>
            <person name="Ma J."/>
        </authorList>
    </citation>
    <scope>NUCLEOTIDE SEQUENCE [LARGE SCALE GENOMIC DNA]</scope>
    <source>
        <strain evidence="9">JCM 16082</strain>
    </source>
</reference>
<evidence type="ECO:0000256" key="2">
    <source>
        <dbReference type="ARBA" id="ARBA00007613"/>
    </source>
</evidence>
<keyword evidence="4" id="KW-1134">Transmembrane beta strand</keyword>
<protein>
    <submittedName>
        <fullName evidence="8">TolC family protein</fullName>
    </submittedName>
</protein>
<name>A0ABP3XQ51_9FLAO</name>
<evidence type="ECO:0000256" key="7">
    <source>
        <dbReference type="ARBA" id="ARBA00023237"/>
    </source>
</evidence>
<evidence type="ECO:0000256" key="5">
    <source>
        <dbReference type="ARBA" id="ARBA00022692"/>
    </source>
</evidence>
<comment type="similarity">
    <text evidence="2">Belongs to the outer membrane factor (OMF) (TC 1.B.17) family.</text>
</comment>
<dbReference type="PANTHER" id="PTHR30026:SF20">
    <property type="entry name" value="OUTER MEMBRANE PROTEIN TOLC"/>
    <property type="match status" value="1"/>
</dbReference>
<keyword evidence="9" id="KW-1185">Reference proteome</keyword>
<evidence type="ECO:0000256" key="6">
    <source>
        <dbReference type="ARBA" id="ARBA00023136"/>
    </source>
</evidence>
<dbReference type="InterPro" id="IPR051906">
    <property type="entry name" value="TolC-like"/>
</dbReference>
<proteinExistence type="inferred from homology"/>
<keyword evidence="6" id="KW-0472">Membrane</keyword>
<sequence length="448" mass="51062">MKRQTNHILFIGILLSCLVSFGQAEILTKEEAFRLMLKNNFSIEIAENNTEIAENNAGILNSGYLPNLTGLGSAGYEKRTTDVDFPPDSERDDFTLENAETQSYNASINASYLLFDGLGRLYNFKRLQELYALSELQARETAEVTGLQLFSVYYDVARLTENVEVFKETLNTSRDRITRAQYRFEYGQANKLEVLNAQVDVANDSINLLNAIQSLGNAKRDLNLVLSRDLMEEFEVDTLVNFTSKLVIDAYLVAPLQKNVRYMQSEQNIKINEYDLKISRSGYFPRIDLSGSYGWNQNRNPPNPLFGQPPNINENETLSAGINLTWNIFDGGATVNRERNAKITLQNQEVTKKQVEQEVLRDIKNAEANYLSRLIVFDIQKKNVATAKNNFERTQEVYKLGRATSIEYRQAQINYLNARTNRNAAKYDAKLAELQLLQLTGEILNTKF</sequence>
<comment type="subcellular location">
    <subcellularLocation>
        <location evidence="1">Cell outer membrane</location>
    </subcellularLocation>
</comment>
<dbReference type="SUPFAM" id="SSF56954">
    <property type="entry name" value="Outer membrane efflux proteins (OEP)"/>
    <property type="match status" value="1"/>
</dbReference>
<keyword evidence="7" id="KW-0998">Cell outer membrane</keyword>
<dbReference type="Proteomes" id="UP001500507">
    <property type="component" value="Unassembled WGS sequence"/>
</dbReference>
<evidence type="ECO:0000256" key="3">
    <source>
        <dbReference type="ARBA" id="ARBA00022448"/>
    </source>
</evidence>
<evidence type="ECO:0000313" key="8">
    <source>
        <dbReference type="EMBL" id="GAA0871421.1"/>
    </source>
</evidence>
<keyword evidence="3" id="KW-0813">Transport</keyword>
<dbReference type="RefSeq" id="WP_343763574.1">
    <property type="nucleotide sequence ID" value="NZ_BAAAFG010000002.1"/>
</dbReference>
<evidence type="ECO:0000313" key="9">
    <source>
        <dbReference type="Proteomes" id="UP001500507"/>
    </source>
</evidence>
<accession>A0ABP3XQ51</accession>
<keyword evidence="5" id="KW-0812">Transmembrane</keyword>
<evidence type="ECO:0000256" key="4">
    <source>
        <dbReference type="ARBA" id="ARBA00022452"/>
    </source>
</evidence>
<evidence type="ECO:0000256" key="1">
    <source>
        <dbReference type="ARBA" id="ARBA00004442"/>
    </source>
</evidence>
<dbReference type="PROSITE" id="PS51257">
    <property type="entry name" value="PROKAR_LIPOPROTEIN"/>
    <property type="match status" value="1"/>
</dbReference>
<dbReference type="InterPro" id="IPR003423">
    <property type="entry name" value="OMP_efflux"/>
</dbReference>